<name>A0A9N9JJU7_9GLOM</name>
<dbReference type="GO" id="GO:0019346">
    <property type="term" value="P:transsulfuration"/>
    <property type="evidence" value="ECO:0007669"/>
    <property type="project" value="InterPro"/>
</dbReference>
<gene>
    <name evidence="4" type="ORF">DERYTH_LOCUS20137</name>
</gene>
<dbReference type="Gene3D" id="3.40.640.10">
    <property type="entry name" value="Type I PLP-dependent aspartate aminotransferase-like (Major domain)"/>
    <property type="match status" value="1"/>
</dbReference>
<dbReference type="InterPro" id="IPR015421">
    <property type="entry name" value="PyrdxlP-dep_Trfase_major"/>
</dbReference>
<comment type="caution">
    <text evidence="4">The sequence shown here is derived from an EMBL/GenBank/DDBJ whole genome shotgun (WGS) entry which is preliminary data.</text>
</comment>
<dbReference type="AlphaFoldDB" id="A0A9N9JJU7"/>
<dbReference type="FunFam" id="3.90.1150.10:FF:000063">
    <property type="entry name" value="Probable cystathionine gamma-synthase"/>
    <property type="match status" value="1"/>
</dbReference>
<comment type="cofactor">
    <cofactor evidence="1 3">
        <name>pyridoxal 5'-phosphate</name>
        <dbReference type="ChEBI" id="CHEBI:597326"/>
    </cofactor>
</comment>
<reference evidence="4" key="1">
    <citation type="submission" date="2021-06" db="EMBL/GenBank/DDBJ databases">
        <authorList>
            <person name="Kallberg Y."/>
            <person name="Tangrot J."/>
            <person name="Rosling A."/>
        </authorList>
    </citation>
    <scope>NUCLEOTIDE SEQUENCE</scope>
    <source>
        <strain evidence="4">MA453B</strain>
    </source>
</reference>
<dbReference type="Pfam" id="PF01053">
    <property type="entry name" value="Cys_Met_Meta_PP"/>
    <property type="match status" value="1"/>
</dbReference>
<dbReference type="SUPFAM" id="SSF53383">
    <property type="entry name" value="PLP-dependent transferases"/>
    <property type="match status" value="1"/>
</dbReference>
<keyword evidence="5" id="KW-1185">Reference proteome</keyword>
<evidence type="ECO:0000256" key="3">
    <source>
        <dbReference type="RuleBase" id="RU362118"/>
    </source>
</evidence>
<accession>A0A9N9JJU7</accession>
<evidence type="ECO:0000313" key="5">
    <source>
        <dbReference type="Proteomes" id="UP000789405"/>
    </source>
</evidence>
<dbReference type="InterPro" id="IPR015422">
    <property type="entry name" value="PyrdxlP-dep_Trfase_small"/>
</dbReference>
<evidence type="ECO:0000313" key="4">
    <source>
        <dbReference type="EMBL" id="CAG8784604.1"/>
    </source>
</evidence>
<comment type="similarity">
    <text evidence="3">Belongs to the trans-sulfuration enzymes family.</text>
</comment>
<dbReference type="InterPro" id="IPR000277">
    <property type="entry name" value="Cys/Met-Metab_PyrdxlP-dep_enz"/>
</dbReference>
<dbReference type="GO" id="GO:0003962">
    <property type="term" value="F:cystathionine gamma-synthase activity"/>
    <property type="evidence" value="ECO:0007669"/>
    <property type="project" value="TreeGrafter"/>
</dbReference>
<sequence length="223" mass="25784">NPLCKSSDLKRLRILADKYDFPIVIDETIGNFVNVKVFEWADIMVSSLTKIFSGDRRYYEELKEVINNEYEDLLWGEDAIFLERNSRTFRERIMKINESTEEICELLRSSPKVRKVYYPKYVTPDIYLQYKTVNGGFGGLFSITFHSDLAAQQFFDSLVISKGPSLGTNFTLACPYTILAHYHELDWASRYGVEPGLIRVSVGLEDKNDLLKMFQQSLDAITE</sequence>
<dbReference type="Proteomes" id="UP000789405">
    <property type="component" value="Unassembled WGS sequence"/>
</dbReference>
<proteinExistence type="inferred from homology"/>
<dbReference type="EMBL" id="CAJVPY010023173">
    <property type="protein sequence ID" value="CAG8784604.1"/>
    <property type="molecule type" value="Genomic_DNA"/>
</dbReference>
<dbReference type="PANTHER" id="PTHR42699">
    <property type="match status" value="1"/>
</dbReference>
<protein>
    <submittedName>
        <fullName evidence="4">2221_t:CDS:1</fullName>
    </submittedName>
</protein>
<dbReference type="GO" id="GO:0030170">
    <property type="term" value="F:pyridoxal phosphate binding"/>
    <property type="evidence" value="ECO:0007669"/>
    <property type="project" value="InterPro"/>
</dbReference>
<keyword evidence="2 3" id="KW-0663">Pyridoxal phosphate</keyword>
<evidence type="ECO:0000256" key="2">
    <source>
        <dbReference type="ARBA" id="ARBA00022898"/>
    </source>
</evidence>
<dbReference type="InterPro" id="IPR051750">
    <property type="entry name" value="Trans-sulfuration_enzymes"/>
</dbReference>
<dbReference type="OrthoDB" id="2408435at2759"/>
<feature type="non-terminal residue" evidence="4">
    <location>
        <position position="223"/>
    </location>
</feature>
<dbReference type="Gene3D" id="3.90.1150.10">
    <property type="entry name" value="Aspartate Aminotransferase, domain 1"/>
    <property type="match status" value="1"/>
</dbReference>
<dbReference type="InterPro" id="IPR015424">
    <property type="entry name" value="PyrdxlP-dep_Trfase"/>
</dbReference>
<organism evidence="4 5">
    <name type="scientific">Dentiscutata erythropus</name>
    <dbReference type="NCBI Taxonomy" id="1348616"/>
    <lineage>
        <taxon>Eukaryota</taxon>
        <taxon>Fungi</taxon>
        <taxon>Fungi incertae sedis</taxon>
        <taxon>Mucoromycota</taxon>
        <taxon>Glomeromycotina</taxon>
        <taxon>Glomeromycetes</taxon>
        <taxon>Diversisporales</taxon>
        <taxon>Gigasporaceae</taxon>
        <taxon>Dentiscutata</taxon>
    </lineage>
</organism>
<dbReference type="PANTHER" id="PTHR42699:SF1">
    <property type="entry name" value="CYSTATHIONINE GAMMA-SYNTHASE-RELATED"/>
    <property type="match status" value="1"/>
</dbReference>
<evidence type="ECO:0000256" key="1">
    <source>
        <dbReference type="ARBA" id="ARBA00001933"/>
    </source>
</evidence>